<protein>
    <submittedName>
        <fullName evidence="10">Family 43 glycosylhydrolase</fullName>
    </submittedName>
</protein>
<feature type="domain" description="Beta-xylosidase C-terminal Concanavalin A-like" evidence="8">
    <location>
        <begin position="333"/>
        <end position="507"/>
    </location>
</feature>
<feature type="chain" id="PRO_5044712985" evidence="7">
    <location>
        <begin position="27"/>
        <end position="511"/>
    </location>
</feature>
<evidence type="ECO:0000256" key="2">
    <source>
        <dbReference type="ARBA" id="ARBA00022801"/>
    </source>
</evidence>
<keyword evidence="11" id="KW-1185">Reference proteome</keyword>
<dbReference type="Pfam" id="PF17851">
    <property type="entry name" value="GH43_C2"/>
    <property type="match status" value="1"/>
</dbReference>
<evidence type="ECO:0000256" key="1">
    <source>
        <dbReference type="ARBA" id="ARBA00009865"/>
    </source>
</evidence>
<dbReference type="InterPro" id="IPR041542">
    <property type="entry name" value="GH43_C2"/>
</dbReference>
<dbReference type="InterPro" id="IPR013320">
    <property type="entry name" value="ConA-like_dom_sf"/>
</dbReference>
<comment type="similarity">
    <text evidence="1 6">Belongs to the glycosyl hydrolase 43 family.</text>
</comment>
<sequence length="511" mass="58381">MNILLFHKKRLTLSFWLILSVFVVNAQKQYNQDLVESGEFINPIFSGDYPDPSILVDGDDFYMVHSSFDYYPGLTIWHSKDLINWNPIANPLTKNVGSVWAPDLVKYDDKFYIYLPVNSTNYVIVADDISGPWSDPIDLKIGRIDPGHVADDDGNRYLYFNDGGYVPLSKDGLSVIGDFKPSYDGWEIPRDWTIECFCLEGPKFFKRGDYYYITVAEGGTAGPATGHMVISARSKSPLGPWENSPYNPIIRAESQQDKWWSVGHATIIEAKPNDWWMVFHGYEKDHYNMGRQTLLAPVEWTDDGWFKLPNDFDLEKPLNKPNLPEFKSDYRLSDNFEGNSLHPKWKFFKNYDANRFQVKNNSLTIKAKGNSIPESSPLLIIPAHHSYSAQVEIELKDGAVGGLVMFYNEKGSSGVLADKNNIIANLRGWQFVTEKNVINRRVFLKIENNNHIVDMYYSLDGKTWQKIESSLEVSGYHHNVLSGFLSLRIGLVAIGEGEVTFKNFKYKAIKK</sequence>
<dbReference type="Gene3D" id="2.60.120.200">
    <property type="match status" value="1"/>
</dbReference>
<evidence type="ECO:0000313" key="9">
    <source>
        <dbReference type="EMBL" id="WXA02282.1"/>
    </source>
</evidence>
<keyword evidence="7" id="KW-0732">Signal</keyword>
<dbReference type="EMBL" id="CP136925">
    <property type="protein sequence ID" value="WXA12557.1"/>
    <property type="molecule type" value="Genomic_DNA"/>
</dbReference>
<evidence type="ECO:0000313" key="10">
    <source>
        <dbReference type="EMBL" id="WXA12557.1"/>
    </source>
</evidence>
<accession>A0AAU6P629</accession>
<dbReference type="GO" id="GO:0004553">
    <property type="term" value="F:hydrolase activity, hydrolyzing O-glycosyl compounds"/>
    <property type="evidence" value="ECO:0007669"/>
    <property type="project" value="InterPro"/>
</dbReference>
<evidence type="ECO:0000256" key="5">
    <source>
        <dbReference type="PIRSR" id="PIRSR606710-2"/>
    </source>
</evidence>
<reference evidence="10 11" key="1">
    <citation type="submission" date="2023-10" db="EMBL/GenBank/DDBJ databases">
        <title>Culture-based analysis of two novel bacteria associated with mangrove crab gills.</title>
        <authorList>
            <person name="Yang X."/>
            <person name="Garuglieri E."/>
            <person name="Van Goethem M.W."/>
            <person name="Fusi M."/>
            <person name="Marasco R."/>
            <person name="Daffonchio D.G."/>
        </authorList>
    </citation>
    <scope>NUCLEOTIDE SEQUENCE</scope>
    <source>
        <strain evidence="10">UG2-1</strain>
        <strain evidence="9">UG2-2</strain>
        <strain evidence="11">UG2_2</strain>
    </source>
</reference>
<gene>
    <name evidence="10" type="ORF">R3L15_10540</name>
    <name evidence="9" type="ORF">R3L16_11050</name>
</gene>
<dbReference type="RefSeq" id="WP_338731595.1">
    <property type="nucleotide sequence ID" value="NZ_CP136924.1"/>
</dbReference>
<dbReference type="Gene3D" id="2.115.10.20">
    <property type="entry name" value="Glycosyl hydrolase domain, family 43"/>
    <property type="match status" value="1"/>
</dbReference>
<feature type="active site" description="Proton donor" evidence="4">
    <location>
        <position position="200"/>
    </location>
</feature>
<dbReference type="Pfam" id="PF04616">
    <property type="entry name" value="Glyco_hydro_43"/>
    <property type="match status" value="1"/>
</dbReference>
<dbReference type="InterPro" id="IPR006710">
    <property type="entry name" value="Glyco_hydro_43"/>
</dbReference>
<dbReference type="GO" id="GO:0005975">
    <property type="term" value="P:carbohydrate metabolic process"/>
    <property type="evidence" value="ECO:0007669"/>
    <property type="project" value="InterPro"/>
</dbReference>
<evidence type="ECO:0000313" key="11">
    <source>
        <dbReference type="Proteomes" id="UP001368318"/>
    </source>
</evidence>
<dbReference type="SUPFAM" id="SSF75005">
    <property type="entry name" value="Arabinanase/levansucrase/invertase"/>
    <property type="match status" value="1"/>
</dbReference>
<name>A0AAU6P629_9FLAO</name>
<dbReference type="EMBL" id="CP136924">
    <property type="protein sequence ID" value="WXA02282.1"/>
    <property type="molecule type" value="Genomic_DNA"/>
</dbReference>
<dbReference type="PANTHER" id="PTHR42812">
    <property type="entry name" value="BETA-XYLOSIDASE"/>
    <property type="match status" value="1"/>
</dbReference>
<evidence type="ECO:0000256" key="7">
    <source>
        <dbReference type="SAM" id="SignalP"/>
    </source>
</evidence>
<evidence type="ECO:0000256" key="3">
    <source>
        <dbReference type="ARBA" id="ARBA00023295"/>
    </source>
</evidence>
<evidence type="ECO:0000256" key="6">
    <source>
        <dbReference type="RuleBase" id="RU361187"/>
    </source>
</evidence>
<evidence type="ECO:0000259" key="8">
    <source>
        <dbReference type="Pfam" id="PF17851"/>
    </source>
</evidence>
<keyword evidence="3 6" id="KW-0326">Glycosidase</keyword>
<dbReference type="SUPFAM" id="SSF49899">
    <property type="entry name" value="Concanavalin A-like lectins/glucanases"/>
    <property type="match status" value="1"/>
</dbReference>
<dbReference type="CDD" id="cd09002">
    <property type="entry name" value="GH43_XYL-like"/>
    <property type="match status" value="1"/>
</dbReference>
<feature type="site" description="Important for catalytic activity, responsible for pKa modulation of the active site Glu and correct orientation of both the proton donor and substrate" evidence="5">
    <location>
        <position position="145"/>
    </location>
</feature>
<evidence type="ECO:0000256" key="4">
    <source>
        <dbReference type="PIRSR" id="PIRSR606710-1"/>
    </source>
</evidence>
<proteinExistence type="inferred from homology"/>
<dbReference type="AlphaFoldDB" id="A0AAU6P629"/>
<feature type="active site" description="Proton acceptor" evidence="4">
    <location>
        <position position="51"/>
    </location>
</feature>
<organism evidence="10">
    <name type="scientific">Mangrovimonas cancribranchiae</name>
    <dbReference type="NCBI Taxonomy" id="3080055"/>
    <lineage>
        <taxon>Bacteria</taxon>
        <taxon>Pseudomonadati</taxon>
        <taxon>Bacteroidota</taxon>
        <taxon>Flavobacteriia</taxon>
        <taxon>Flavobacteriales</taxon>
        <taxon>Flavobacteriaceae</taxon>
        <taxon>Mangrovimonas</taxon>
    </lineage>
</organism>
<dbReference type="PANTHER" id="PTHR42812:SF2">
    <property type="entry name" value="XYLOSIDASE_ARABINOSIDASE"/>
    <property type="match status" value="1"/>
</dbReference>
<dbReference type="InterPro" id="IPR051795">
    <property type="entry name" value="Glycosyl_Hydrlase_43"/>
</dbReference>
<dbReference type="KEGG" id="mcaa:R3L15_10540"/>
<dbReference type="Proteomes" id="UP001368318">
    <property type="component" value="Chromosome"/>
</dbReference>
<dbReference type="InterPro" id="IPR023296">
    <property type="entry name" value="Glyco_hydro_beta-prop_sf"/>
</dbReference>
<keyword evidence="2 6" id="KW-0378">Hydrolase</keyword>
<feature type="signal peptide" evidence="7">
    <location>
        <begin position="1"/>
        <end position="26"/>
    </location>
</feature>